<evidence type="ECO:0000256" key="5">
    <source>
        <dbReference type="ARBA" id="ARBA00023015"/>
    </source>
</evidence>
<keyword evidence="6" id="KW-0238">DNA-binding</keyword>
<gene>
    <name evidence="9" type="ORF">AVDCRST_MAG10-2256</name>
</gene>
<dbReference type="AlphaFoldDB" id="A0A6J4IKC9"/>
<dbReference type="InterPro" id="IPR015358">
    <property type="entry name" value="Tscrpt_reg_MerR_DNA-bd"/>
</dbReference>
<dbReference type="Pfam" id="PF00376">
    <property type="entry name" value="MerR"/>
    <property type="match status" value="1"/>
</dbReference>
<evidence type="ECO:0000256" key="4">
    <source>
        <dbReference type="ARBA" id="ARBA00023014"/>
    </source>
</evidence>
<dbReference type="NCBIfam" id="TIGR01950">
    <property type="entry name" value="SoxR"/>
    <property type="match status" value="1"/>
</dbReference>
<dbReference type="Pfam" id="PF09278">
    <property type="entry name" value="MerR-DNA-bind"/>
    <property type="match status" value="1"/>
</dbReference>
<accession>A0A6J4IKC9</accession>
<evidence type="ECO:0000256" key="3">
    <source>
        <dbReference type="ARBA" id="ARBA00023004"/>
    </source>
</evidence>
<protein>
    <submittedName>
        <fullName evidence="9">Redox-sensitive transcriptional activator SoxR</fullName>
    </submittedName>
</protein>
<dbReference type="PROSITE" id="PS50937">
    <property type="entry name" value="HTH_MERR_2"/>
    <property type="match status" value="1"/>
</dbReference>
<keyword evidence="5" id="KW-0805">Transcription regulation</keyword>
<dbReference type="SMART" id="SM00422">
    <property type="entry name" value="HTH_MERR"/>
    <property type="match status" value="1"/>
</dbReference>
<dbReference type="PROSITE" id="PS00552">
    <property type="entry name" value="HTH_MERR_1"/>
    <property type="match status" value="1"/>
</dbReference>
<dbReference type="GO" id="GO:0051537">
    <property type="term" value="F:2 iron, 2 sulfur cluster binding"/>
    <property type="evidence" value="ECO:0007669"/>
    <property type="project" value="UniProtKB-KW"/>
</dbReference>
<evidence type="ECO:0000256" key="2">
    <source>
        <dbReference type="ARBA" id="ARBA00022723"/>
    </source>
</evidence>
<evidence type="ECO:0000256" key="6">
    <source>
        <dbReference type="ARBA" id="ARBA00023125"/>
    </source>
</evidence>
<dbReference type="InterPro" id="IPR047057">
    <property type="entry name" value="MerR_fam"/>
</dbReference>
<organism evidence="9">
    <name type="scientific">uncultured Acidimicrobiales bacterium</name>
    <dbReference type="NCBI Taxonomy" id="310071"/>
    <lineage>
        <taxon>Bacteria</taxon>
        <taxon>Bacillati</taxon>
        <taxon>Actinomycetota</taxon>
        <taxon>Acidimicrobiia</taxon>
        <taxon>Acidimicrobiales</taxon>
        <taxon>environmental samples</taxon>
    </lineage>
</organism>
<evidence type="ECO:0000256" key="1">
    <source>
        <dbReference type="ARBA" id="ARBA00022714"/>
    </source>
</evidence>
<dbReference type="SUPFAM" id="SSF46955">
    <property type="entry name" value="Putative DNA-binding domain"/>
    <property type="match status" value="1"/>
</dbReference>
<keyword evidence="7" id="KW-0804">Transcription</keyword>
<keyword evidence="2" id="KW-0479">Metal-binding</keyword>
<dbReference type="InterPro" id="IPR010211">
    <property type="entry name" value="Redox-sen_tscrpt-act_SoxR"/>
</dbReference>
<evidence type="ECO:0000313" key="9">
    <source>
        <dbReference type="EMBL" id="CAA9252783.1"/>
    </source>
</evidence>
<dbReference type="CDD" id="cd01110">
    <property type="entry name" value="HTH_SoxR"/>
    <property type="match status" value="1"/>
</dbReference>
<feature type="domain" description="HTH merR-type" evidence="8">
    <location>
        <begin position="6"/>
        <end position="74"/>
    </location>
</feature>
<evidence type="ECO:0000259" key="8">
    <source>
        <dbReference type="PROSITE" id="PS50937"/>
    </source>
</evidence>
<dbReference type="Gene3D" id="1.10.1660.10">
    <property type="match status" value="1"/>
</dbReference>
<proteinExistence type="predicted"/>
<dbReference type="GO" id="GO:0006979">
    <property type="term" value="P:response to oxidative stress"/>
    <property type="evidence" value="ECO:0007669"/>
    <property type="project" value="InterPro"/>
</dbReference>
<dbReference type="PANTHER" id="PTHR30204:SF0">
    <property type="entry name" value="REDOX-SENSITIVE TRANSCRIPTIONAL ACTIVATOR SOXR"/>
    <property type="match status" value="1"/>
</dbReference>
<dbReference type="InterPro" id="IPR000551">
    <property type="entry name" value="MerR-type_HTH_dom"/>
</dbReference>
<sequence length="147" mass="16106">MSTDDDLSIGTVATRAGVNVSALRFYEERGLIRSRRSEGGQRRYGRSVLRRVAFIQVAQRVGLTLEEIGRALATLPADDGLSPGDWRRLSAAWRPMLDERIRLLEGLRDELDSCIGCGCLSFDRCALRNPGDLAAASGPGPRYLLGD</sequence>
<dbReference type="PRINTS" id="PR00040">
    <property type="entry name" value="HTHMERR"/>
</dbReference>
<evidence type="ECO:0000256" key="7">
    <source>
        <dbReference type="ARBA" id="ARBA00023163"/>
    </source>
</evidence>
<dbReference type="PANTHER" id="PTHR30204">
    <property type="entry name" value="REDOX-CYCLING DRUG-SENSING TRANSCRIPTIONAL ACTIVATOR SOXR"/>
    <property type="match status" value="1"/>
</dbReference>
<dbReference type="GO" id="GO:0046872">
    <property type="term" value="F:metal ion binding"/>
    <property type="evidence" value="ECO:0007669"/>
    <property type="project" value="UniProtKB-KW"/>
</dbReference>
<dbReference type="EMBL" id="CADCTB010000144">
    <property type="protein sequence ID" value="CAA9252783.1"/>
    <property type="molecule type" value="Genomic_DNA"/>
</dbReference>
<keyword evidence="4" id="KW-0411">Iron-sulfur</keyword>
<keyword evidence="1" id="KW-0001">2Fe-2S</keyword>
<keyword evidence="3" id="KW-0408">Iron</keyword>
<dbReference type="InterPro" id="IPR009061">
    <property type="entry name" value="DNA-bd_dom_put_sf"/>
</dbReference>
<reference evidence="9" key="1">
    <citation type="submission" date="2020-02" db="EMBL/GenBank/DDBJ databases">
        <authorList>
            <person name="Meier V. D."/>
        </authorList>
    </citation>
    <scope>NUCLEOTIDE SEQUENCE</scope>
    <source>
        <strain evidence="9">AVDCRST_MAG10</strain>
    </source>
</reference>
<dbReference type="GO" id="GO:0003700">
    <property type="term" value="F:DNA-binding transcription factor activity"/>
    <property type="evidence" value="ECO:0007669"/>
    <property type="project" value="InterPro"/>
</dbReference>
<name>A0A6J4IKC9_9ACTN</name>
<dbReference type="GO" id="GO:0003677">
    <property type="term" value="F:DNA binding"/>
    <property type="evidence" value="ECO:0007669"/>
    <property type="project" value="UniProtKB-KW"/>
</dbReference>